<reference evidence="1 2" key="1">
    <citation type="submission" date="2020-06" db="EMBL/GenBank/DDBJ databases">
        <title>Genome sequence of 2 isolates from Red Sea Mangroves.</title>
        <authorList>
            <person name="Sefrji F."/>
            <person name="Michoud G."/>
            <person name="Merlino G."/>
            <person name="Daffonchio D."/>
        </authorList>
    </citation>
    <scope>NUCLEOTIDE SEQUENCE [LARGE SCALE GENOMIC DNA]</scope>
    <source>
        <strain evidence="1 2">R1DC25</strain>
    </source>
</reference>
<protein>
    <submittedName>
        <fullName evidence="1">Uncharacterized protein</fullName>
    </submittedName>
</protein>
<evidence type="ECO:0000313" key="2">
    <source>
        <dbReference type="Proteomes" id="UP000593594"/>
    </source>
</evidence>
<dbReference type="EMBL" id="CP058214">
    <property type="protein sequence ID" value="QPC45048.1"/>
    <property type="molecule type" value="Genomic_DNA"/>
</dbReference>
<name>A0A7S8C7V2_9HYPH</name>
<dbReference type="Proteomes" id="UP000593594">
    <property type="component" value="Chromosome"/>
</dbReference>
<dbReference type="RefSeq" id="WP_213162421.1">
    <property type="nucleotide sequence ID" value="NZ_CP058214.1"/>
</dbReference>
<gene>
    <name evidence="1" type="ORF">HW532_21525</name>
</gene>
<dbReference type="AlphaFoldDB" id="A0A7S8C7V2"/>
<sequence length="169" mass="19328">MKSENQECGLKLRGTDFVYFDEGAYGLIFLDRIARRVRKVFRAQDDKEHVCKVFVSETKAYERALACSSLRQFVPGNFRICEPRAVVTKYGAEVSDKVFQELVFEIDFIDGYFVKIGSICKEKATKLHELFHAEGIKYTIDMSVTLADGGRAEKVIDFGIEEIEAIYNQ</sequence>
<dbReference type="KEGG" id="kmn:HW532_21525"/>
<organism evidence="1 2">
    <name type="scientific">Kaustia mangrovi</name>
    <dbReference type="NCBI Taxonomy" id="2593653"/>
    <lineage>
        <taxon>Bacteria</taxon>
        <taxon>Pseudomonadati</taxon>
        <taxon>Pseudomonadota</taxon>
        <taxon>Alphaproteobacteria</taxon>
        <taxon>Hyphomicrobiales</taxon>
        <taxon>Parvibaculaceae</taxon>
        <taxon>Kaustia</taxon>
    </lineage>
</organism>
<accession>A0A7S8C7V2</accession>
<evidence type="ECO:0000313" key="1">
    <source>
        <dbReference type="EMBL" id="QPC45048.1"/>
    </source>
</evidence>
<keyword evidence="2" id="KW-1185">Reference proteome</keyword>
<proteinExistence type="predicted"/>